<dbReference type="Proteomes" id="UP000885750">
    <property type="component" value="Unassembled WGS sequence"/>
</dbReference>
<keyword evidence="7 10" id="KW-0862">Zinc</keyword>
<sequence>MNKLLFSAILLALTTQANAEAPQTSEHKTEKHHAAHWGYEGDTGPVHWAEMSEKFKLCGSGVNQSPINIKSNFDVALPSIKFDYKGKVKKVVNNGHTIQVDIAQGSSIKIEGQSFDLKQFHFHTPSENTIDGKSFPLEAHFVHRNQKENTYAVVAVMFEEGDKNPILKSIWEKMPKEERKTAEIDENLSYTKLMPEDKDYYRFNGSFTTPPCTEGVKWMVLKKPMTASKAQIKQFFDTMKHNNNRNIQKTGARIIVD</sequence>
<comment type="caution">
    <text evidence="12">The sequence shown here is derived from an EMBL/GenBank/DDBJ whole genome shotgun (WGS) entry which is preliminary data.</text>
</comment>
<dbReference type="PROSITE" id="PS00162">
    <property type="entry name" value="ALPHA_CA_1"/>
    <property type="match status" value="1"/>
</dbReference>
<evidence type="ECO:0000256" key="3">
    <source>
        <dbReference type="ARBA" id="ARBA00010718"/>
    </source>
</evidence>
<dbReference type="EC" id="4.2.1.1" evidence="4 10"/>
<dbReference type="InterPro" id="IPR036398">
    <property type="entry name" value="CA_dom_sf"/>
</dbReference>
<dbReference type="SMART" id="SM01057">
    <property type="entry name" value="Carb_anhydrase"/>
    <property type="match status" value="1"/>
</dbReference>
<gene>
    <name evidence="12" type="ORF">ENJ51_08060</name>
</gene>
<dbReference type="GO" id="GO:0004089">
    <property type="term" value="F:carbonate dehydratase activity"/>
    <property type="evidence" value="ECO:0007669"/>
    <property type="project" value="UniProtKB-UniRule"/>
</dbReference>
<proteinExistence type="inferred from homology"/>
<evidence type="ECO:0000256" key="1">
    <source>
        <dbReference type="ARBA" id="ARBA00001947"/>
    </source>
</evidence>
<evidence type="ECO:0000256" key="7">
    <source>
        <dbReference type="ARBA" id="ARBA00022833"/>
    </source>
</evidence>
<dbReference type="EMBL" id="DRMS01000300">
    <property type="protein sequence ID" value="HFC92753.1"/>
    <property type="molecule type" value="Genomic_DNA"/>
</dbReference>
<evidence type="ECO:0000256" key="10">
    <source>
        <dbReference type="RuleBase" id="RU367011"/>
    </source>
</evidence>
<dbReference type="PROSITE" id="PS51144">
    <property type="entry name" value="ALPHA_CA_2"/>
    <property type="match status" value="1"/>
</dbReference>
<evidence type="ECO:0000256" key="4">
    <source>
        <dbReference type="ARBA" id="ARBA00012925"/>
    </source>
</evidence>
<keyword evidence="10" id="KW-0732">Signal</keyword>
<dbReference type="GO" id="GO:0008270">
    <property type="term" value="F:zinc ion binding"/>
    <property type="evidence" value="ECO:0007669"/>
    <property type="project" value="UniProtKB-UniRule"/>
</dbReference>
<evidence type="ECO:0000313" key="12">
    <source>
        <dbReference type="EMBL" id="HFC92753.1"/>
    </source>
</evidence>
<dbReference type="PANTHER" id="PTHR18952:SF265">
    <property type="entry name" value="CARBONIC ANHYDRASE"/>
    <property type="match status" value="1"/>
</dbReference>
<dbReference type="InterPro" id="IPR018338">
    <property type="entry name" value="Carbonic_anhydrase_a-class_CS"/>
</dbReference>
<evidence type="ECO:0000259" key="11">
    <source>
        <dbReference type="PROSITE" id="PS51144"/>
    </source>
</evidence>
<organism evidence="12">
    <name type="scientific">Leucothrix mucor</name>
    <dbReference type="NCBI Taxonomy" id="45248"/>
    <lineage>
        <taxon>Bacteria</taxon>
        <taxon>Pseudomonadati</taxon>
        <taxon>Pseudomonadota</taxon>
        <taxon>Gammaproteobacteria</taxon>
        <taxon>Thiotrichales</taxon>
        <taxon>Thiotrichaceae</taxon>
        <taxon>Leucothrix</taxon>
    </lineage>
</organism>
<evidence type="ECO:0000256" key="9">
    <source>
        <dbReference type="ARBA" id="ARBA00048348"/>
    </source>
</evidence>
<dbReference type="InterPro" id="IPR023561">
    <property type="entry name" value="Carbonic_anhydrase_a-class"/>
</dbReference>
<accession>A0A7V2WV58</accession>
<comment type="similarity">
    <text evidence="3 10">Belongs to the alpha-carbonic anhydrase family.</text>
</comment>
<evidence type="ECO:0000256" key="5">
    <source>
        <dbReference type="ARBA" id="ARBA00014628"/>
    </source>
</evidence>
<evidence type="ECO:0000256" key="6">
    <source>
        <dbReference type="ARBA" id="ARBA00022723"/>
    </source>
</evidence>
<reference evidence="12" key="1">
    <citation type="journal article" date="2020" name="mSystems">
        <title>Genome- and Community-Level Interaction Insights into Carbon Utilization and Element Cycling Functions of Hydrothermarchaeota in Hydrothermal Sediment.</title>
        <authorList>
            <person name="Zhou Z."/>
            <person name="Liu Y."/>
            <person name="Xu W."/>
            <person name="Pan J."/>
            <person name="Luo Z.H."/>
            <person name="Li M."/>
        </authorList>
    </citation>
    <scope>NUCLEOTIDE SEQUENCE [LARGE SCALE GENOMIC DNA]</scope>
    <source>
        <strain evidence="12">HyVt-493</strain>
    </source>
</reference>
<comment type="function">
    <text evidence="2 10">Reversible hydration of carbon dioxide.</text>
</comment>
<dbReference type="PANTHER" id="PTHR18952">
    <property type="entry name" value="CARBONIC ANHYDRASE"/>
    <property type="match status" value="1"/>
</dbReference>
<keyword evidence="8 10" id="KW-0456">Lyase</keyword>
<dbReference type="SUPFAM" id="SSF51069">
    <property type="entry name" value="Carbonic anhydrase"/>
    <property type="match status" value="1"/>
</dbReference>
<comment type="cofactor">
    <cofactor evidence="1 10">
        <name>Zn(2+)</name>
        <dbReference type="ChEBI" id="CHEBI:29105"/>
    </cofactor>
</comment>
<comment type="catalytic activity">
    <reaction evidence="9 10">
        <text>hydrogencarbonate + H(+) = CO2 + H2O</text>
        <dbReference type="Rhea" id="RHEA:10748"/>
        <dbReference type="ChEBI" id="CHEBI:15377"/>
        <dbReference type="ChEBI" id="CHEBI:15378"/>
        <dbReference type="ChEBI" id="CHEBI:16526"/>
        <dbReference type="ChEBI" id="CHEBI:17544"/>
        <dbReference type="EC" id="4.2.1.1"/>
    </reaction>
</comment>
<evidence type="ECO:0000256" key="8">
    <source>
        <dbReference type="ARBA" id="ARBA00023239"/>
    </source>
</evidence>
<dbReference type="CDD" id="cd03124">
    <property type="entry name" value="alpha_CA_prokaryotic_like"/>
    <property type="match status" value="1"/>
</dbReference>
<feature type="chain" id="PRO_5031602778" description="Carbonic anhydrase" evidence="10">
    <location>
        <begin position="20"/>
        <end position="257"/>
    </location>
</feature>
<name>A0A7V2WV58_LEUMU</name>
<dbReference type="Gene3D" id="3.10.200.10">
    <property type="entry name" value="Alpha carbonic anhydrase"/>
    <property type="match status" value="1"/>
</dbReference>
<keyword evidence="6 10" id="KW-0479">Metal-binding</keyword>
<evidence type="ECO:0000256" key="2">
    <source>
        <dbReference type="ARBA" id="ARBA00002904"/>
    </source>
</evidence>
<dbReference type="Pfam" id="PF00194">
    <property type="entry name" value="Carb_anhydrase"/>
    <property type="match status" value="1"/>
</dbReference>
<dbReference type="AlphaFoldDB" id="A0A7V2WV58"/>
<protein>
    <recommendedName>
        <fullName evidence="5 10">Carbonic anhydrase</fullName>
        <ecNumber evidence="4 10">4.2.1.1</ecNumber>
    </recommendedName>
</protein>
<feature type="domain" description="Alpha-carbonic anhydrase" evidence="11">
    <location>
        <begin position="35"/>
        <end position="257"/>
    </location>
</feature>
<feature type="signal peptide" evidence="10">
    <location>
        <begin position="1"/>
        <end position="19"/>
    </location>
</feature>
<dbReference type="InterPro" id="IPR001148">
    <property type="entry name" value="CA_dom"/>
</dbReference>
<dbReference type="InterPro" id="IPR041891">
    <property type="entry name" value="Alpha_CA_prokaryot-like"/>
</dbReference>